<name>A0AAJ0HX83_9PEZI</name>
<keyword evidence="2" id="KW-0812">Transmembrane</keyword>
<dbReference type="Proteomes" id="UP001275084">
    <property type="component" value="Unassembled WGS sequence"/>
</dbReference>
<reference evidence="3" key="2">
    <citation type="submission" date="2023-06" db="EMBL/GenBank/DDBJ databases">
        <authorList>
            <consortium name="Lawrence Berkeley National Laboratory"/>
            <person name="Haridas S."/>
            <person name="Hensen N."/>
            <person name="Bonometti L."/>
            <person name="Westerberg I."/>
            <person name="Brannstrom I.O."/>
            <person name="Guillou S."/>
            <person name="Cros-Aarteil S."/>
            <person name="Calhoun S."/>
            <person name="Kuo A."/>
            <person name="Mondo S."/>
            <person name="Pangilinan J."/>
            <person name="Riley R."/>
            <person name="Labutti K."/>
            <person name="Andreopoulos B."/>
            <person name="Lipzen A."/>
            <person name="Chen C."/>
            <person name="Yanf M."/>
            <person name="Daum C."/>
            <person name="Ng V."/>
            <person name="Clum A."/>
            <person name="Steindorff A."/>
            <person name="Ohm R."/>
            <person name="Martin F."/>
            <person name="Silar P."/>
            <person name="Natvig D."/>
            <person name="Lalanne C."/>
            <person name="Gautier V."/>
            <person name="Ament-Velasquez S.L."/>
            <person name="Kruys A."/>
            <person name="Hutchinson M.I."/>
            <person name="Powell A.J."/>
            <person name="Barry K."/>
            <person name="Miller A.N."/>
            <person name="Grigoriev I.V."/>
            <person name="Debuchy R."/>
            <person name="Gladieux P."/>
            <person name="Thoren M.H."/>
            <person name="Johannesson H."/>
        </authorList>
    </citation>
    <scope>NUCLEOTIDE SEQUENCE</scope>
    <source>
        <strain evidence="3">CBS 955.72</strain>
    </source>
</reference>
<feature type="region of interest" description="Disordered" evidence="1">
    <location>
        <begin position="33"/>
        <end position="74"/>
    </location>
</feature>
<organism evidence="3 4">
    <name type="scientific">Lasiosphaeria hispida</name>
    <dbReference type="NCBI Taxonomy" id="260671"/>
    <lineage>
        <taxon>Eukaryota</taxon>
        <taxon>Fungi</taxon>
        <taxon>Dikarya</taxon>
        <taxon>Ascomycota</taxon>
        <taxon>Pezizomycotina</taxon>
        <taxon>Sordariomycetes</taxon>
        <taxon>Sordariomycetidae</taxon>
        <taxon>Sordariales</taxon>
        <taxon>Lasiosphaeriaceae</taxon>
        <taxon>Lasiosphaeria</taxon>
    </lineage>
</organism>
<sequence length="166" mass="18128">MWLVAAFHGYSNELGDEELLLARVFYKRATRTSPATCSTGGRRPARRDGSRTRRQPPPPVIQEGEHDDEFPSTPDIDRLSPQSLIIQITANGACDIRACDQTLFLQLIDQVTIAIRTAAEAGAAAANSRALKAKSRAFRNIAVPVLAAATVVFIWLTGGRSAFHRQ</sequence>
<reference evidence="3" key="1">
    <citation type="journal article" date="2023" name="Mol. Phylogenet. Evol.">
        <title>Genome-scale phylogeny and comparative genomics of the fungal order Sordariales.</title>
        <authorList>
            <person name="Hensen N."/>
            <person name="Bonometti L."/>
            <person name="Westerberg I."/>
            <person name="Brannstrom I.O."/>
            <person name="Guillou S."/>
            <person name="Cros-Aarteil S."/>
            <person name="Calhoun S."/>
            <person name="Haridas S."/>
            <person name="Kuo A."/>
            <person name="Mondo S."/>
            <person name="Pangilinan J."/>
            <person name="Riley R."/>
            <person name="LaButti K."/>
            <person name="Andreopoulos B."/>
            <person name="Lipzen A."/>
            <person name="Chen C."/>
            <person name="Yan M."/>
            <person name="Daum C."/>
            <person name="Ng V."/>
            <person name="Clum A."/>
            <person name="Steindorff A."/>
            <person name="Ohm R.A."/>
            <person name="Martin F."/>
            <person name="Silar P."/>
            <person name="Natvig D.O."/>
            <person name="Lalanne C."/>
            <person name="Gautier V."/>
            <person name="Ament-Velasquez S.L."/>
            <person name="Kruys A."/>
            <person name="Hutchinson M.I."/>
            <person name="Powell A.J."/>
            <person name="Barry K."/>
            <person name="Miller A.N."/>
            <person name="Grigoriev I.V."/>
            <person name="Debuchy R."/>
            <person name="Gladieux P."/>
            <person name="Hiltunen Thoren M."/>
            <person name="Johannesson H."/>
        </authorList>
    </citation>
    <scope>NUCLEOTIDE SEQUENCE</scope>
    <source>
        <strain evidence="3">CBS 955.72</strain>
    </source>
</reference>
<evidence type="ECO:0000313" key="3">
    <source>
        <dbReference type="EMBL" id="KAK3364356.1"/>
    </source>
</evidence>
<gene>
    <name evidence="3" type="ORF">B0T25DRAFT_563380</name>
</gene>
<evidence type="ECO:0000256" key="2">
    <source>
        <dbReference type="SAM" id="Phobius"/>
    </source>
</evidence>
<evidence type="ECO:0000313" key="4">
    <source>
        <dbReference type="Proteomes" id="UP001275084"/>
    </source>
</evidence>
<keyword evidence="2" id="KW-0472">Membrane</keyword>
<protein>
    <submittedName>
        <fullName evidence="3">Uncharacterized protein</fullName>
    </submittedName>
</protein>
<dbReference type="AlphaFoldDB" id="A0AAJ0HX83"/>
<keyword evidence="2" id="KW-1133">Transmembrane helix</keyword>
<accession>A0AAJ0HX83</accession>
<keyword evidence="4" id="KW-1185">Reference proteome</keyword>
<comment type="caution">
    <text evidence="3">The sequence shown here is derived from an EMBL/GenBank/DDBJ whole genome shotgun (WGS) entry which is preliminary data.</text>
</comment>
<feature type="transmembrane region" description="Helical" evidence="2">
    <location>
        <begin position="137"/>
        <end position="156"/>
    </location>
</feature>
<evidence type="ECO:0000256" key="1">
    <source>
        <dbReference type="SAM" id="MobiDB-lite"/>
    </source>
</evidence>
<dbReference type="EMBL" id="JAUIQD010000001">
    <property type="protein sequence ID" value="KAK3364356.1"/>
    <property type="molecule type" value="Genomic_DNA"/>
</dbReference>
<proteinExistence type="predicted"/>